<dbReference type="AlphaFoldDB" id="A0AAE4C8B4"/>
<evidence type="ECO:0000259" key="2">
    <source>
        <dbReference type="PROSITE" id="PS50937"/>
    </source>
</evidence>
<gene>
    <name evidence="3" type="ORF">J2S41_001591</name>
</gene>
<dbReference type="PANTHER" id="PTHR30204">
    <property type="entry name" value="REDOX-CYCLING DRUG-SENSING TRANSCRIPTIONAL ACTIVATOR SOXR"/>
    <property type="match status" value="1"/>
</dbReference>
<feature type="domain" description="HTH merR-type" evidence="2">
    <location>
        <begin position="119"/>
        <end position="187"/>
    </location>
</feature>
<dbReference type="PROSITE" id="PS00552">
    <property type="entry name" value="HTH_MERR_1"/>
    <property type="match status" value="1"/>
</dbReference>
<protein>
    <submittedName>
        <fullName evidence="3">DNA-binding transcriptional MerR regulator</fullName>
    </submittedName>
</protein>
<accession>A0AAE4C8B4</accession>
<name>A0AAE4C8B4_9ACTN</name>
<dbReference type="InterPro" id="IPR000551">
    <property type="entry name" value="MerR-type_HTH_dom"/>
</dbReference>
<reference evidence="3" key="1">
    <citation type="submission" date="2023-07" db="EMBL/GenBank/DDBJ databases">
        <title>Sequencing the genomes of 1000 actinobacteria strains.</title>
        <authorList>
            <person name="Klenk H.-P."/>
        </authorList>
    </citation>
    <scope>NUCLEOTIDE SEQUENCE</scope>
    <source>
        <strain evidence="3">DSM 44707</strain>
    </source>
</reference>
<feature type="domain" description="HTH merR-type" evidence="2">
    <location>
        <begin position="1"/>
        <end position="52"/>
    </location>
</feature>
<dbReference type="PANTHER" id="PTHR30204:SF93">
    <property type="entry name" value="HTH MERR-TYPE DOMAIN-CONTAINING PROTEIN"/>
    <property type="match status" value="1"/>
</dbReference>
<comment type="caution">
    <text evidence="3">The sequence shown here is derived from an EMBL/GenBank/DDBJ whole genome shotgun (WGS) entry which is preliminary data.</text>
</comment>
<proteinExistence type="predicted"/>
<dbReference type="GO" id="GO:0003700">
    <property type="term" value="F:DNA-binding transcription factor activity"/>
    <property type="evidence" value="ECO:0007669"/>
    <property type="project" value="InterPro"/>
</dbReference>
<dbReference type="Proteomes" id="UP001183643">
    <property type="component" value="Unassembled WGS sequence"/>
</dbReference>
<dbReference type="Pfam" id="PF13411">
    <property type="entry name" value="MerR_1"/>
    <property type="match status" value="1"/>
</dbReference>
<dbReference type="SMART" id="SM00422">
    <property type="entry name" value="HTH_MERR"/>
    <property type="match status" value="2"/>
</dbReference>
<dbReference type="GO" id="GO:0003677">
    <property type="term" value="F:DNA binding"/>
    <property type="evidence" value="ECO:0007669"/>
    <property type="project" value="UniProtKB-KW"/>
</dbReference>
<dbReference type="PROSITE" id="PS50937">
    <property type="entry name" value="HTH_MERR_2"/>
    <property type="match status" value="2"/>
</dbReference>
<evidence type="ECO:0000256" key="1">
    <source>
        <dbReference type="ARBA" id="ARBA00023125"/>
    </source>
</evidence>
<sequence length="237" mass="25507">MSKSQRPVDLAREHGLSAQAIRNYEADGVLPAAPRTASGYRVYTERHAAALRAFLALVPAFGHATARTIMRAIVRGEIDAALRTIDAGHALLLRDRETLDSVEIAVPVAAETPPPGRGNLQIGELAHRIGVTPATLRTWEVAGILTPSRDRTGQRVYGADDVRDAQLAHLLRRGGYRLDHIATVAARVRASGGTEALADSLAQWRERLTARGRAMLTAAARVDELLSRSPAEGSPRP</sequence>
<keyword evidence="4" id="KW-1185">Reference proteome</keyword>
<evidence type="ECO:0000313" key="3">
    <source>
        <dbReference type="EMBL" id="MDR7274813.1"/>
    </source>
</evidence>
<keyword evidence="1 3" id="KW-0238">DNA-binding</keyword>
<dbReference type="EMBL" id="JAVDYB010000001">
    <property type="protein sequence ID" value="MDR7274813.1"/>
    <property type="molecule type" value="Genomic_DNA"/>
</dbReference>
<dbReference type="InterPro" id="IPR047057">
    <property type="entry name" value="MerR_fam"/>
</dbReference>
<dbReference type="Gene3D" id="1.10.1660.10">
    <property type="match status" value="2"/>
</dbReference>
<organism evidence="3 4">
    <name type="scientific">Catenuloplanes atrovinosus</name>
    <dbReference type="NCBI Taxonomy" id="137266"/>
    <lineage>
        <taxon>Bacteria</taxon>
        <taxon>Bacillati</taxon>
        <taxon>Actinomycetota</taxon>
        <taxon>Actinomycetes</taxon>
        <taxon>Micromonosporales</taxon>
        <taxon>Micromonosporaceae</taxon>
        <taxon>Catenuloplanes</taxon>
    </lineage>
</organism>
<dbReference type="InterPro" id="IPR009061">
    <property type="entry name" value="DNA-bd_dom_put_sf"/>
</dbReference>
<dbReference type="Pfam" id="PF00376">
    <property type="entry name" value="MerR"/>
    <property type="match status" value="1"/>
</dbReference>
<dbReference type="SUPFAM" id="SSF46955">
    <property type="entry name" value="Putative DNA-binding domain"/>
    <property type="match status" value="2"/>
</dbReference>
<dbReference type="CDD" id="cd04773">
    <property type="entry name" value="HTH_TioE_rpt2"/>
    <property type="match status" value="1"/>
</dbReference>
<evidence type="ECO:0000313" key="4">
    <source>
        <dbReference type="Proteomes" id="UP001183643"/>
    </source>
</evidence>